<sequence>MQRWGGTTTKRPQACRRGVWDEGLPCDLARSWDLLVGNTHRCPCGGDALVKTPYRPISETGGWALITPFPRRPVVEDAQTEARAVPARPPPPGDEQEYRMLMHMTRVRESNGDEAEGSEGRTCGETREFIGRGESGGGDTTWAMCRFDTQQYAHKKAEQTARRKYLHHEAGATQAKWPSRQCIHFVWCKKPYKNNGRIWPTYENRLEADYREQWGLVPDPGRSRISEAARHRRIQPEVEVGEDRAVSPATKRETRAKRETIVSDGGYWRAGRGRGLGRLGKKSIQGGRAACRRPAAMQSTVDLEAQTTTPLSVWLAHQRWLIRRVVAVRRWLIVALRKIRTTLASPMSSATEAHFYGGWCWACLSTVFVRGDLSSVADAVSAVQQGAIVCASAGAALGIIAYGLTIAAVGKGAPIGEVSTGVFLRVGATIQLLATLVYVADWAVRRSPYLGSALTHPPPIQGQLNIRVGARLWGVRAQGGCDRKLGHWAPSRGAQVYREEIRVAWGGSHRVCREGACIDARACLERVLAAVASTALKVLAAVATMATMATMQRPVYSPQSSRNRSPIAYPTPIAGNIVSAQPATIRARKAAYRRRAHVERGQVESREPRESGRSRASGAMRGMRREDMWERADIAVWIMDVGVRVRAAWEGKRDGDGEHRGDISNPIAHDPRPYDTAMAGRPPPESTCADMCAMHSWRVVRMEGRRAQQRESAANGRAQTLVWGKAQCELSIRIGRKSEESEVQGGQSAESGCVAMRVGCVELIRGKMWASAGDCPADEGLERDSHRPQQVRHTFTIGSGNANFCQVIHNLTDSSPMIMHLIGGYTIESAPYQFQKNVSTPSARAWATAWVRVCPQKGPGAVGDA</sequence>
<dbReference type="InParanoid" id="A0A067M591"/>
<keyword evidence="4" id="KW-1185">Reference proteome</keyword>
<accession>A0A067M591</accession>
<gene>
    <name evidence="3" type="ORF">BOTBODRAFT_46799</name>
</gene>
<dbReference type="Proteomes" id="UP000027195">
    <property type="component" value="Unassembled WGS sequence"/>
</dbReference>
<feature type="region of interest" description="Disordered" evidence="1">
    <location>
        <begin position="594"/>
        <end position="621"/>
    </location>
</feature>
<evidence type="ECO:0000313" key="4">
    <source>
        <dbReference type="Proteomes" id="UP000027195"/>
    </source>
</evidence>
<dbReference type="AlphaFoldDB" id="A0A067M591"/>
<feature type="transmembrane region" description="Helical" evidence="2">
    <location>
        <begin position="386"/>
        <end position="410"/>
    </location>
</feature>
<keyword evidence="2" id="KW-1133">Transmembrane helix</keyword>
<feature type="region of interest" description="Disordered" evidence="1">
    <location>
        <begin position="652"/>
        <end position="674"/>
    </location>
</feature>
<evidence type="ECO:0000313" key="3">
    <source>
        <dbReference type="EMBL" id="KDQ10933.1"/>
    </source>
</evidence>
<reference evidence="4" key="1">
    <citation type="journal article" date="2014" name="Proc. Natl. Acad. Sci. U.S.A.">
        <title>Extensive sampling of basidiomycete genomes demonstrates inadequacy of the white-rot/brown-rot paradigm for wood decay fungi.</title>
        <authorList>
            <person name="Riley R."/>
            <person name="Salamov A.A."/>
            <person name="Brown D.W."/>
            <person name="Nagy L.G."/>
            <person name="Floudas D."/>
            <person name="Held B.W."/>
            <person name="Levasseur A."/>
            <person name="Lombard V."/>
            <person name="Morin E."/>
            <person name="Otillar R."/>
            <person name="Lindquist E.A."/>
            <person name="Sun H."/>
            <person name="LaButti K.M."/>
            <person name="Schmutz J."/>
            <person name="Jabbour D."/>
            <person name="Luo H."/>
            <person name="Baker S.E."/>
            <person name="Pisabarro A.G."/>
            <person name="Walton J.D."/>
            <person name="Blanchette R.A."/>
            <person name="Henrissat B."/>
            <person name="Martin F."/>
            <person name="Cullen D."/>
            <person name="Hibbett D.S."/>
            <person name="Grigoriev I.V."/>
        </authorList>
    </citation>
    <scope>NUCLEOTIDE SEQUENCE [LARGE SCALE GENOMIC DNA]</scope>
    <source>
        <strain evidence="4">FD-172 SS1</strain>
    </source>
</reference>
<protein>
    <submittedName>
        <fullName evidence="3">Uncharacterized protein</fullName>
    </submittedName>
</protein>
<evidence type="ECO:0000256" key="2">
    <source>
        <dbReference type="SAM" id="Phobius"/>
    </source>
</evidence>
<proteinExistence type="predicted"/>
<name>A0A067M591_BOTB1</name>
<dbReference type="HOGENOM" id="CLU_331197_0_0_1"/>
<organism evidence="3 4">
    <name type="scientific">Botryobasidium botryosum (strain FD-172 SS1)</name>
    <dbReference type="NCBI Taxonomy" id="930990"/>
    <lineage>
        <taxon>Eukaryota</taxon>
        <taxon>Fungi</taxon>
        <taxon>Dikarya</taxon>
        <taxon>Basidiomycota</taxon>
        <taxon>Agaricomycotina</taxon>
        <taxon>Agaricomycetes</taxon>
        <taxon>Cantharellales</taxon>
        <taxon>Botryobasidiaceae</taxon>
        <taxon>Botryobasidium</taxon>
    </lineage>
</organism>
<dbReference type="EMBL" id="KL198063">
    <property type="protein sequence ID" value="KDQ10933.1"/>
    <property type="molecule type" value="Genomic_DNA"/>
</dbReference>
<feature type="transmembrane region" description="Helical" evidence="2">
    <location>
        <begin position="422"/>
        <end position="440"/>
    </location>
</feature>
<evidence type="ECO:0000256" key="1">
    <source>
        <dbReference type="SAM" id="MobiDB-lite"/>
    </source>
</evidence>
<keyword evidence="2" id="KW-0812">Transmembrane</keyword>
<feature type="compositionally biased region" description="Basic and acidic residues" evidence="1">
    <location>
        <begin position="652"/>
        <end position="662"/>
    </location>
</feature>
<keyword evidence="2" id="KW-0472">Membrane</keyword>
<feature type="compositionally biased region" description="Basic and acidic residues" evidence="1">
    <location>
        <begin position="598"/>
        <end position="613"/>
    </location>
</feature>